<feature type="transmembrane region" description="Helical" evidence="1">
    <location>
        <begin position="40"/>
        <end position="61"/>
    </location>
</feature>
<proteinExistence type="predicted"/>
<organism evidence="2">
    <name type="scientific">Thermomicrobium roseum</name>
    <dbReference type="NCBI Taxonomy" id="500"/>
    <lineage>
        <taxon>Bacteria</taxon>
        <taxon>Pseudomonadati</taxon>
        <taxon>Thermomicrobiota</taxon>
        <taxon>Thermomicrobia</taxon>
        <taxon>Thermomicrobiales</taxon>
        <taxon>Thermomicrobiaceae</taxon>
        <taxon>Thermomicrobium</taxon>
    </lineage>
</organism>
<evidence type="ECO:0008006" key="3">
    <source>
        <dbReference type="Google" id="ProtNLM"/>
    </source>
</evidence>
<keyword evidence="1" id="KW-0812">Transmembrane</keyword>
<name>A0A7C5RSB1_THERO</name>
<dbReference type="EMBL" id="DRWX01000120">
    <property type="protein sequence ID" value="HHM96044.1"/>
    <property type="molecule type" value="Genomic_DNA"/>
</dbReference>
<protein>
    <recommendedName>
        <fullName evidence="3">Tripartite tricarboxylate transporter TctB family protein</fullName>
    </recommendedName>
</protein>
<comment type="caution">
    <text evidence="2">The sequence shown here is derived from an EMBL/GenBank/DDBJ whole genome shotgun (WGS) entry which is preliminary data.</text>
</comment>
<sequence length="67" mass="7517">MRTVLTISMIVVGFALQITSYFFLAAPWNPLYSNPRVPFAPALFILGVMLVFLAAVVYELLPEKQVQ</sequence>
<feature type="transmembrane region" description="Helical" evidence="1">
    <location>
        <begin position="7"/>
        <end position="28"/>
    </location>
</feature>
<accession>A0A7C5RSB1</accession>
<reference evidence="2" key="1">
    <citation type="journal article" date="2020" name="mSystems">
        <title>Genome- and Community-Level Interaction Insights into Carbon Utilization and Element Cycling Functions of Hydrothermarchaeota in Hydrothermal Sediment.</title>
        <authorList>
            <person name="Zhou Z."/>
            <person name="Liu Y."/>
            <person name="Xu W."/>
            <person name="Pan J."/>
            <person name="Luo Z.H."/>
            <person name="Li M."/>
        </authorList>
    </citation>
    <scope>NUCLEOTIDE SEQUENCE [LARGE SCALE GENOMIC DNA]</scope>
    <source>
        <strain evidence="2">SpSt-1065</strain>
    </source>
</reference>
<evidence type="ECO:0000256" key="1">
    <source>
        <dbReference type="SAM" id="Phobius"/>
    </source>
</evidence>
<evidence type="ECO:0000313" key="2">
    <source>
        <dbReference type="EMBL" id="HHM96044.1"/>
    </source>
</evidence>
<dbReference type="AlphaFoldDB" id="A0A7C5RSB1"/>
<keyword evidence="1" id="KW-0472">Membrane</keyword>
<gene>
    <name evidence="2" type="ORF">ENM21_02390</name>
</gene>
<keyword evidence="1" id="KW-1133">Transmembrane helix</keyword>